<dbReference type="PRINTS" id="PR00455">
    <property type="entry name" value="HTHTETR"/>
</dbReference>
<dbReference type="Pfam" id="PF14246">
    <property type="entry name" value="TetR_C_7"/>
    <property type="match status" value="1"/>
</dbReference>
<dbReference type="EMBL" id="AGWY01000001">
    <property type="protein sequence ID" value="EKS42901.1"/>
    <property type="molecule type" value="Genomic_DNA"/>
</dbReference>
<dbReference type="Proteomes" id="UP000001095">
    <property type="component" value="Unassembled WGS sequence"/>
</dbReference>
<dbReference type="PROSITE" id="PS50977">
    <property type="entry name" value="HTH_TETR_2"/>
    <property type="match status" value="1"/>
</dbReference>
<dbReference type="PATRIC" id="fig|883079.3.peg.462"/>
<dbReference type="Gene3D" id="1.10.357.10">
    <property type="entry name" value="Tetracycline Repressor, domain 2"/>
    <property type="match status" value="1"/>
</dbReference>
<evidence type="ECO:0000256" key="2">
    <source>
        <dbReference type="ARBA" id="ARBA00023125"/>
    </source>
</evidence>
<evidence type="ECO:0000313" key="6">
    <source>
        <dbReference type="EMBL" id="EKS42901.1"/>
    </source>
</evidence>
<dbReference type="GO" id="GO:0003700">
    <property type="term" value="F:DNA-binding transcription factor activity"/>
    <property type="evidence" value="ECO:0007669"/>
    <property type="project" value="TreeGrafter"/>
</dbReference>
<dbReference type="InterPro" id="IPR001647">
    <property type="entry name" value="HTH_TetR"/>
</dbReference>
<dbReference type="GO" id="GO:0000976">
    <property type="term" value="F:transcription cis-regulatory region binding"/>
    <property type="evidence" value="ECO:0007669"/>
    <property type="project" value="TreeGrafter"/>
</dbReference>
<evidence type="ECO:0000313" key="7">
    <source>
        <dbReference type="Proteomes" id="UP000001095"/>
    </source>
</evidence>
<dbReference type="FunFam" id="1.10.10.60:FF:000141">
    <property type="entry name" value="TetR family transcriptional regulator"/>
    <property type="match status" value="1"/>
</dbReference>
<dbReference type="AlphaFoldDB" id="K8PMR8"/>
<protein>
    <recommendedName>
        <fullName evidence="5">HTH tetR-type domain-containing protein</fullName>
    </recommendedName>
</protein>
<evidence type="ECO:0000256" key="1">
    <source>
        <dbReference type="ARBA" id="ARBA00023015"/>
    </source>
</evidence>
<evidence type="ECO:0000256" key="3">
    <source>
        <dbReference type="ARBA" id="ARBA00023163"/>
    </source>
</evidence>
<organism evidence="6 7">
    <name type="scientific">Afipia clevelandensis ATCC 49720</name>
    <dbReference type="NCBI Taxonomy" id="883079"/>
    <lineage>
        <taxon>Bacteria</taxon>
        <taxon>Pseudomonadati</taxon>
        <taxon>Pseudomonadota</taxon>
        <taxon>Alphaproteobacteria</taxon>
        <taxon>Hyphomicrobiales</taxon>
        <taxon>Nitrobacteraceae</taxon>
        <taxon>Afipia</taxon>
    </lineage>
</organism>
<dbReference type="HOGENOM" id="CLU_069356_27_1_5"/>
<dbReference type="PANTHER" id="PTHR30055">
    <property type="entry name" value="HTH-TYPE TRANSCRIPTIONAL REGULATOR RUTR"/>
    <property type="match status" value="1"/>
</dbReference>
<name>K8PMR8_9BRAD</name>
<accession>K8PMR8</accession>
<evidence type="ECO:0000259" key="5">
    <source>
        <dbReference type="PROSITE" id="PS50977"/>
    </source>
</evidence>
<feature type="DNA-binding region" description="H-T-H motif" evidence="4">
    <location>
        <begin position="24"/>
        <end position="43"/>
    </location>
</feature>
<keyword evidence="1" id="KW-0805">Transcription regulation</keyword>
<keyword evidence="2 4" id="KW-0238">DNA-binding</keyword>
<dbReference type="InterPro" id="IPR009057">
    <property type="entry name" value="Homeodomain-like_sf"/>
</dbReference>
<dbReference type="InterPro" id="IPR036271">
    <property type="entry name" value="Tet_transcr_reg_TetR-rel_C_sf"/>
</dbReference>
<dbReference type="Gene3D" id="1.10.10.60">
    <property type="entry name" value="Homeodomain-like"/>
    <property type="match status" value="1"/>
</dbReference>
<dbReference type="InterPro" id="IPR050109">
    <property type="entry name" value="HTH-type_TetR-like_transc_reg"/>
</dbReference>
<keyword evidence="3" id="KW-0804">Transcription</keyword>
<dbReference type="SUPFAM" id="SSF48498">
    <property type="entry name" value="Tetracyclin repressor-like, C-terminal domain"/>
    <property type="match status" value="1"/>
</dbReference>
<reference evidence="6 7" key="1">
    <citation type="submission" date="2012-04" db="EMBL/GenBank/DDBJ databases">
        <title>The Genome Sequence of Afipia clevelandensis ATCC 49720.</title>
        <authorList>
            <consortium name="The Broad Institute Genome Sequencing Platform"/>
            <person name="Earl A."/>
            <person name="Ward D."/>
            <person name="Feldgarden M."/>
            <person name="Gevers D."/>
            <person name="Huys G."/>
            <person name="Walker B."/>
            <person name="Young S.K."/>
            <person name="Zeng Q."/>
            <person name="Gargeya S."/>
            <person name="Fitzgerald M."/>
            <person name="Haas B."/>
            <person name="Abouelleil A."/>
            <person name="Alvarado L."/>
            <person name="Arachchi H.M."/>
            <person name="Berlin A."/>
            <person name="Chapman S.B."/>
            <person name="Goldberg J."/>
            <person name="Griggs A."/>
            <person name="Gujja S."/>
            <person name="Hansen M."/>
            <person name="Howarth C."/>
            <person name="Imamovic A."/>
            <person name="Larimer J."/>
            <person name="McCowen C."/>
            <person name="Montmayeur A."/>
            <person name="Murphy C."/>
            <person name="Neiman D."/>
            <person name="Pearson M."/>
            <person name="Priest M."/>
            <person name="Roberts A."/>
            <person name="Saif S."/>
            <person name="Shea T."/>
            <person name="Sisk P."/>
            <person name="Sykes S."/>
            <person name="Wortman J."/>
            <person name="Nusbaum C."/>
            <person name="Birren B."/>
        </authorList>
    </citation>
    <scope>NUCLEOTIDE SEQUENCE [LARGE SCALE GENOMIC DNA]</scope>
    <source>
        <strain evidence="6 7">ATCC 49720</strain>
    </source>
</reference>
<dbReference type="PANTHER" id="PTHR30055:SF146">
    <property type="entry name" value="HTH-TYPE TRANSCRIPTIONAL DUAL REGULATOR CECR"/>
    <property type="match status" value="1"/>
</dbReference>
<feature type="domain" description="HTH tetR-type" evidence="5">
    <location>
        <begin position="1"/>
        <end position="61"/>
    </location>
</feature>
<comment type="caution">
    <text evidence="6">The sequence shown here is derived from an EMBL/GenBank/DDBJ whole genome shotgun (WGS) entry which is preliminary data.</text>
</comment>
<keyword evidence="7" id="KW-1185">Reference proteome</keyword>
<dbReference type="SUPFAM" id="SSF46689">
    <property type="entry name" value="Homeodomain-like"/>
    <property type="match status" value="1"/>
</dbReference>
<sequence length="200" mass="22153">MRRDARLLDIATTLFMERGFDGTSIDAVAESAGVSKPTVYNRYKDKRDLFAAVLCSRIRLWLAPISAAAESQMKATGVESVEETLHQLSLDMLAHSMTPDVAMLQRVVAAQAMRFPELATLAHEEGWLRAVRGVATLLRHFGRLGQIKADDPAVEADLFLNLVLGHAKRLALFGIAVVPAEEEVRRRKAVELFLNGTRTR</sequence>
<dbReference type="InterPro" id="IPR039536">
    <property type="entry name" value="TetR_C_Proteobacteria"/>
</dbReference>
<proteinExistence type="predicted"/>
<dbReference type="Pfam" id="PF00440">
    <property type="entry name" value="TetR_N"/>
    <property type="match status" value="1"/>
</dbReference>
<gene>
    <name evidence="6" type="ORF">HMPREF9696_00444</name>
</gene>
<evidence type="ECO:0000256" key="4">
    <source>
        <dbReference type="PROSITE-ProRule" id="PRU00335"/>
    </source>
</evidence>